<protein>
    <submittedName>
        <fullName evidence="1">Uncharacterized protein</fullName>
    </submittedName>
</protein>
<evidence type="ECO:0000313" key="1">
    <source>
        <dbReference type="EMBL" id="KAF7392113.1"/>
    </source>
</evidence>
<dbReference type="EMBL" id="JACSDY010000022">
    <property type="protein sequence ID" value="KAF7392113.1"/>
    <property type="molecule type" value="Genomic_DNA"/>
</dbReference>
<evidence type="ECO:0000313" key="2">
    <source>
        <dbReference type="Proteomes" id="UP000600918"/>
    </source>
</evidence>
<dbReference type="Proteomes" id="UP000600918">
    <property type="component" value="Unassembled WGS sequence"/>
</dbReference>
<organism evidence="1 2">
    <name type="scientific">Vespula pensylvanica</name>
    <name type="common">Western yellow jacket</name>
    <name type="synonym">Wasp</name>
    <dbReference type="NCBI Taxonomy" id="30213"/>
    <lineage>
        <taxon>Eukaryota</taxon>
        <taxon>Metazoa</taxon>
        <taxon>Ecdysozoa</taxon>
        <taxon>Arthropoda</taxon>
        <taxon>Hexapoda</taxon>
        <taxon>Insecta</taxon>
        <taxon>Pterygota</taxon>
        <taxon>Neoptera</taxon>
        <taxon>Endopterygota</taxon>
        <taxon>Hymenoptera</taxon>
        <taxon>Apocrita</taxon>
        <taxon>Aculeata</taxon>
        <taxon>Vespoidea</taxon>
        <taxon>Vespidae</taxon>
        <taxon>Vespinae</taxon>
        <taxon>Vespula</taxon>
    </lineage>
</organism>
<gene>
    <name evidence="1" type="ORF">H0235_017112</name>
</gene>
<proteinExistence type="predicted"/>
<keyword evidence="2" id="KW-1185">Reference proteome</keyword>
<sequence>MPGVFAQRLVVSISSSTVSLDSTHELSPLLVRFIDLREVGNSLTSSWDSYRQTSRPVAPEEAAAFHVSLITRPGSITDIR</sequence>
<comment type="caution">
    <text evidence="1">The sequence shown here is derived from an EMBL/GenBank/DDBJ whole genome shotgun (WGS) entry which is preliminary data.</text>
</comment>
<dbReference type="AlphaFoldDB" id="A0A834JNI8"/>
<accession>A0A834JNI8</accession>
<name>A0A834JNI8_VESPE</name>
<reference evidence="1" key="1">
    <citation type="journal article" date="2020" name="G3 (Bethesda)">
        <title>High-Quality Assemblies for Three Invasive Social Wasps from the &lt;i&gt;Vespula&lt;/i&gt; Genus.</title>
        <authorList>
            <person name="Harrop T.W.R."/>
            <person name="Guhlin J."/>
            <person name="McLaughlin G.M."/>
            <person name="Permina E."/>
            <person name="Stockwell P."/>
            <person name="Gilligan J."/>
            <person name="Le Lec M.F."/>
            <person name="Gruber M.A.M."/>
            <person name="Quinn O."/>
            <person name="Lovegrove M."/>
            <person name="Duncan E.J."/>
            <person name="Remnant E.J."/>
            <person name="Van Eeckhoven J."/>
            <person name="Graham B."/>
            <person name="Knapp R.A."/>
            <person name="Langford K.W."/>
            <person name="Kronenberg Z."/>
            <person name="Press M.O."/>
            <person name="Eacker S.M."/>
            <person name="Wilson-Rankin E.E."/>
            <person name="Purcell J."/>
            <person name="Lester P.J."/>
            <person name="Dearden P.K."/>
        </authorList>
    </citation>
    <scope>NUCLEOTIDE SEQUENCE</scope>
    <source>
        <strain evidence="1">Volc-1</strain>
    </source>
</reference>